<name>A0A538U6U0_UNCEI</name>
<dbReference type="Gene3D" id="2.70.70.10">
    <property type="entry name" value="Glucose Permease (Domain IIA)"/>
    <property type="match status" value="1"/>
</dbReference>
<evidence type="ECO:0000313" key="1">
    <source>
        <dbReference type="EMBL" id="TMQ71610.1"/>
    </source>
</evidence>
<comment type="caution">
    <text evidence="1">The sequence shown here is derived from an EMBL/GenBank/DDBJ whole genome shotgun (WGS) entry which is preliminary data.</text>
</comment>
<dbReference type="InterPro" id="IPR050570">
    <property type="entry name" value="Cell_wall_metabolism_enzyme"/>
</dbReference>
<dbReference type="GO" id="GO:0004222">
    <property type="term" value="F:metalloendopeptidase activity"/>
    <property type="evidence" value="ECO:0007669"/>
    <property type="project" value="TreeGrafter"/>
</dbReference>
<reference evidence="1 2" key="1">
    <citation type="journal article" date="2019" name="Nat. Microbiol.">
        <title>Mediterranean grassland soil C-N compound turnover is dependent on rainfall and depth, and is mediated by genomically divergent microorganisms.</title>
        <authorList>
            <person name="Diamond S."/>
            <person name="Andeer P.F."/>
            <person name="Li Z."/>
            <person name="Crits-Christoph A."/>
            <person name="Burstein D."/>
            <person name="Anantharaman K."/>
            <person name="Lane K.R."/>
            <person name="Thomas B.C."/>
            <person name="Pan C."/>
            <person name="Northen T.R."/>
            <person name="Banfield J.F."/>
        </authorList>
    </citation>
    <scope>NUCLEOTIDE SEQUENCE [LARGE SCALE GENOMIC DNA]</scope>
    <source>
        <strain evidence="1">WS_10</strain>
    </source>
</reference>
<dbReference type="InterPro" id="IPR011055">
    <property type="entry name" value="Dup_hybrid_motif"/>
</dbReference>
<dbReference type="PANTHER" id="PTHR21666:SF285">
    <property type="entry name" value="M23 FAMILY METALLOPEPTIDASE"/>
    <property type="match status" value="1"/>
</dbReference>
<dbReference type="CDD" id="cd12797">
    <property type="entry name" value="M23_peptidase"/>
    <property type="match status" value="1"/>
</dbReference>
<gene>
    <name evidence="1" type="ORF">E6K80_05075</name>
</gene>
<dbReference type="Proteomes" id="UP000319836">
    <property type="component" value="Unassembled WGS sequence"/>
</dbReference>
<protein>
    <submittedName>
        <fullName evidence="1">M23 family metallopeptidase</fullName>
    </submittedName>
</protein>
<sequence>MKPPLVVTGGFGEYRVGHFHAGYDFGTNKKVGQPVFAPLSGHVERIRASGVGYGRSLYLRTRDGRLLQFGHLDAFAEPMASWVRAKQDSDGVYEQDLWPEASRFPITLGQRIAWTGESGAGGPHMHFEIRRGDMAYQPQLAGLKVRDDRPPTIASVTLEPLDDTSYVERSAGPVTRTFGARPETLRVIGRVRAIVGARDGTWTGVDRMVPWLTRMEWGNQWIECRMDSISWATDMNESDYLYDAGRVTGEKGIVLWASRGFRPRFIRSSMAIQREAGTIEVRRGDPPLKVALEARDVAGNSTRRSFVIRPGEPDPDLNRASELKHLASGNFTALPYGFFRVIGRRIERREGMAGSWIAIIRPTEGQVLLGSTNDMKVRPEAEPHVIATMRPSFENAPVSMELPQAARFDSSGYLVRIGVGDSPRGGLPGKSEELTEGNSLFEVEPETEPLRSPMKLRLPASERPHAGVYRRDEESWSWVGDAREGKRYELTSMHLGWFAEFVDTLAPRIELHAPPHRATPGPYNRWAVEAKLIEHGSGVDGRKCYLVVDGKKVAAEWDPEAVVLRWRPLKRPASGTHKYDVIAEDHAGNQSVRSGTFVLD</sequence>
<proteinExistence type="predicted"/>
<dbReference type="PANTHER" id="PTHR21666">
    <property type="entry name" value="PEPTIDASE-RELATED"/>
    <property type="match status" value="1"/>
</dbReference>
<organism evidence="1 2">
    <name type="scientific">Eiseniibacteriota bacterium</name>
    <dbReference type="NCBI Taxonomy" id="2212470"/>
    <lineage>
        <taxon>Bacteria</taxon>
        <taxon>Candidatus Eiseniibacteriota</taxon>
    </lineage>
</organism>
<dbReference type="AlphaFoldDB" id="A0A538U6U0"/>
<evidence type="ECO:0000313" key="2">
    <source>
        <dbReference type="Proteomes" id="UP000319836"/>
    </source>
</evidence>
<dbReference type="SUPFAM" id="SSF51261">
    <property type="entry name" value="Duplicated hybrid motif"/>
    <property type="match status" value="1"/>
</dbReference>
<dbReference type="EMBL" id="VBPA01000113">
    <property type="protein sequence ID" value="TMQ71610.1"/>
    <property type="molecule type" value="Genomic_DNA"/>
</dbReference>
<accession>A0A538U6U0</accession>